<dbReference type="PROSITE" id="PS51900">
    <property type="entry name" value="CB"/>
    <property type="match status" value="1"/>
</dbReference>
<dbReference type="PANTHER" id="PTHR30349">
    <property type="entry name" value="PHAGE INTEGRASE-RELATED"/>
    <property type="match status" value="1"/>
</dbReference>
<comment type="subcellular location">
    <subcellularLocation>
        <location evidence="1 9">Cytoplasm</location>
    </subcellularLocation>
</comment>
<accession>A0A7V5PNV1</accession>
<dbReference type="Gene3D" id="1.10.150.130">
    <property type="match status" value="1"/>
</dbReference>
<dbReference type="GO" id="GO:0051301">
    <property type="term" value="P:cell division"/>
    <property type="evidence" value="ECO:0007669"/>
    <property type="project" value="UniProtKB-KW"/>
</dbReference>
<dbReference type="PROSITE" id="PS51898">
    <property type="entry name" value="TYR_RECOMBINASE"/>
    <property type="match status" value="1"/>
</dbReference>
<dbReference type="CDD" id="cd00798">
    <property type="entry name" value="INT_XerDC_C"/>
    <property type="match status" value="1"/>
</dbReference>
<evidence type="ECO:0000256" key="2">
    <source>
        <dbReference type="ARBA" id="ARBA00022490"/>
    </source>
</evidence>
<dbReference type="Pfam" id="PF02899">
    <property type="entry name" value="Phage_int_SAM_1"/>
    <property type="match status" value="1"/>
</dbReference>
<evidence type="ECO:0000256" key="4">
    <source>
        <dbReference type="ARBA" id="ARBA00022829"/>
    </source>
</evidence>
<dbReference type="Proteomes" id="UP000886124">
    <property type="component" value="Unassembled WGS sequence"/>
</dbReference>
<evidence type="ECO:0000256" key="6">
    <source>
        <dbReference type="ARBA" id="ARBA00023125"/>
    </source>
</evidence>
<dbReference type="InterPro" id="IPR011010">
    <property type="entry name" value="DNA_brk_join_enz"/>
</dbReference>
<evidence type="ECO:0000259" key="10">
    <source>
        <dbReference type="PROSITE" id="PS51898"/>
    </source>
</evidence>
<comment type="caution">
    <text evidence="12">The sequence shown here is derived from an EMBL/GenBank/DDBJ whole genome shotgun (WGS) entry which is preliminary data.</text>
</comment>
<feature type="active site" evidence="9">
    <location>
        <position position="268"/>
    </location>
</feature>
<evidence type="ECO:0000256" key="5">
    <source>
        <dbReference type="ARBA" id="ARBA00022908"/>
    </source>
</evidence>
<feature type="active site" evidence="9">
    <location>
        <position position="242"/>
    </location>
</feature>
<feature type="active site" evidence="9">
    <location>
        <position position="245"/>
    </location>
</feature>
<evidence type="ECO:0000256" key="7">
    <source>
        <dbReference type="ARBA" id="ARBA00023172"/>
    </source>
</evidence>
<name>A0A7V5PNV1_CALAY</name>
<dbReference type="Pfam" id="PF00589">
    <property type="entry name" value="Phage_integrase"/>
    <property type="match status" value="1"/>
</dbReference>
<evidence type="ECO:0000259" key="11">
    <source>
        <dbReference type="PROSITE" id="PS51900"/>
    </source>
</evidence>
<feature type="domain" description="Tyr recombinase" evidence="10">
    <location>
        <begin position="109"/>
        <end position="290"/>
    </location>
</feature>
<dbReference type="InterPro" id="IPR004107">
    <property type="entry name" value="Integrase_SAM-like_N"/>
</dbReference>
<keyword evidence="2 9" id="KW-0963">Cytoplasm</keyword>
<dbReference type="GO" id="GO:0007059">
    <property type="term" value="P:chromosome segregation"/>
    <property type="evidence" value="ECO:0007669"/>
    <property type="project" value="UniProtKB-UniRule"/>
</dbReference>
<reference evidence="12" key="1">
    <citation type="journal article" date="2020" name="mSystems">
        <title>Genome- and Community-Level Interaction Insights into Carbon Utilization and Element Cycling Functions of Hydrothermarchaeota in Hydrothermal Sediment.</title>
        <authorList>
            <person name="Zhou Z."/>
            <person name="Liu Y."/>
            <person name="Xu W."/>
            <person name="Pan J."/>
            <person name="Luo Z.H."/>
            <person name="Li M."/>
        </authorList>
    </citation>
    <scope>NUCLEOTIDE SEQUENCE [LARGE SCALE GENOMIC DNA]</scope>
    <source>
        <strain evidence="12">HyVt-527</strain>
    </source>
</reference>
<evidence type="ECO:0000256" key="1">
    <source>
        <dbReference type="ARBA" id="ARBA00004496"/>
    </source>
</evidence>
<dbReference type="GO" id="GO:0005737">
    <property type="term" value="C:cytoplasm"/>
    <property type="evidence" value="ECO:0007669"/>
    <property type="project" value="UniProtKB-SubCell"/>
</dbReference>
<dbReference type="InterPro" id="IPR044068">
    <property type="entry name" value="CB"/>
</dbReference>
<keyword evidence="4 9" id="KW-0159">Chromosome partition</keyword>
<dbReference type="PANTHER" id="PTHR30349:SF77">
    <property type="entry name" value="TYROSINE RECOMBINASE XERC"/>
    <property type="match status" value="1"/>
</dbReference>
<dbReference type="NCBIfam" id="NF001399">
    <property type="entry name" value="PRK00283.1"/>
    <property type="match status" value="1"/>
</dbReference>
<keyword evidence="7 9" id="KW-0233">DNA recombination</keyword>
<protein>
    <recommendedName>
        <fullName evidence="9">Tyrosine recombinase XerC</fullName>
    </recommendedName>
</protein>
<dbReference type="InterPro" id="IPR002104">
    <property type="entry name" value="Integrase_catalytic"/>
</dbReference>
<comment type="function">
    <text evidence="9">Site-specific tyrosine recombinase, which acts by catalyzing the cutting and rejoining of the recombining DNA molecules. The XerC-XerD complex is essential to convert dimers of the bacterial chromosome into monomers to permit their segregation at cell division. It also contributes to the segregational stability of plasmids.</text>
</comment>
<dbReference type="GO" id="GO:0009037">
    <property type="term" value="F:tyrosine-based site-specific recombinase activity"/>
    <property type="evidence" value="ECO:0007669"/>
    <property type="project" value="UniProtKB-UniRule"/>
</dbReference>
<proteinExistence type="inferred from homology"/>
<keyword evidence="3 9" id="KW-0132">Cell division</keyword>
<dbReference type="GO" id="GO:0006313">
    <property type="term" value="P:DNA transposition"/>
    <property type="evidence" value="ECO:0007669"/>
    <property type="project" value="UniProtKB-UniRule"/>
</dbReference>
<dbReference type="GO" id="GO:0003677">
    <property type="term" value="F:DNA binding"/>
    <property type="evidence" value="ECO:0007669"/>
    <property type="project" value="UniProtKB-UniRule"/>
</dbReference>
<comment type="similarity">
    <text evidence="9">Belongs to the 'phage' integrase family. XerC subfamily.</text>
</comment>
<keyword evidence="6 9" id="KW-0238">DNA-binding</keyword>
<evidence type="ECO:0000256" key="3">
    <source>
        <dbReference type="ARBA" id="ARBA00022618"/>
    </source>
</evidence>
<dbReference type="AlphaFoldDB" id="A0A7V5PNV1"/>
<sequence>MDKHIRSFIRYISLERRYSPRTITSYSNDLHQFEEFLKDYFGVSDIFWNKVEKKIIRYFLISLQENHLSRRSIARKLATLKSFFKYLAREEIIDHNPALSIKMPKFERKLPEYLSTTEIEAILKLPQLDDFENIRDLAILELFYGTGIRLSELINLTMDQLLLDENLIRVRGKGNKDRVVPLGTAAKKILIKYLQIRPQFAAQSVDNVFTLKSGKAMYPMAVQRIVKKYLSQVPNIRQKSPHLLRHTYATHLLNAGASIRVVKDLLGHESLSTTQVYTHISIEHLKDIYNQAHPGASDKSPKT</sequence>
<evidence type="ECO:0000256" key="8">
    <source>
        <dbReference type="ARBA" id="ARBA00023306"/>
    </source>
</evidence>
<feature type="active site" evidence="9">
    <location>
        <position position="173"/>
    </location>
</feature>
<dbReference type="EMBL" id="DROD01000221">
    <property type="protein sequence ID" value="HHJ52187.1"/>
    <property type="molecule type" value="Genomic_DNA"/>
</dbReference>
<comment type="subunit">
    <text evidence="9">Forms a cyclic heterotetrameric complex composed of two molecules of XerC and two molecules of XerD.</text>
</comment>
<keyword evidence="8 9" id="KW-0131">Cell cycle</keyword>
<feature type="domain" description="Core-binding (CB)" evidence="11">
    <location>
        <begin position="1"/>
        <end position="88"/>
    </location>
</feature>
<dbReference type="HAMAP" id="MF_01808">
    <property type="entry name" value="Recomb_XerC_XerD"/>
    <property type="match status" value="1"/>
</dbReference>
<dbReference type="InterPro" id="IPR023009">
    <property type="entry name" value="Tyrosine_recombinase_XerC/XerD"/>
</dbReference>
<dbReference type="InterPro" id="IPR010998">
    <property type="entry name" value="Integrase_recombinase_N"/>
</dbReference>
<gene>
    <name evidence="9" type="primary">xerC</name>
    <name evidence="12" type="ORF">ENJ89_03235</name>
</gene>
<evidence type="ECO:0000313" key="12">
    <source>
        <dbReference type="EMBL" id="HHJ52187.1"/>
    </source>
</evidence>
<dbReference type="InterPro" id="IPR050090">
    <property type="entry name" value="Tyrosine_recombinase_XerCD"/>
</dbReference>
<organism evidence="12">
    <name type="scientific">Caldithrix abyssi</name>
    <dbReference type="NCBI Taxonomy" id="187145"/>
    <lineage>
        <taxon>Bacteria</taxon>
        <taxon>Pseudomonadati</taxon>
        <taxon>Calditrichota</taxon>
        <taxon>Calditrichia</taxon>
        <taxon>Calditrichales</taxon>
        <taxon>Calditrichaceae</taxon>
        <taxon>Caldithrix</taxon>
    </lineage>
</organism>
<dbReference type="InterPro" id="IPR013762">
    <property type="entry name" value="Integrase-like_cat_sf"/>
</dbReference>
<keyword evidence="5 9" id="KW-0229">DNA integration</keyword>
<dbReference type="Gene3D" id="1.10.443.10">
    <property type="entry name" value="Intergrase catalytic core"/>
    <property type="match status" value="1"/>
</dbReference>
<dbReference type="SUPFAM" id="SSF56349">
    <property type="entry name" value="DNA breaking-rejoining enzymes"/>
    <property type="match status" value="1"/>
</dbReference>
<evidence type="ECO:0000256" key="9">
    <source>
        <dbReference type="HAMAP-Rule" id="MF_01808"/>
    </source>
</evidence>
<feature type="active site" description="O-(3'-phospho-DNA)-tyrosine intermediate" evidence="9">
    <location>
        <position position="277"/>
    </location>
</feature>
<feature type="active site" evidence="9">
    <location>
        <position position="149"/>
    </location>
</feature>